<dbReference type="RefSeq" id="WP_014427180.1">
    <property type="nucleotide sequence ID" value="NC_017075.1"/>
</dbReference>
<evidence type="ECO:0000313" key="3">
    <source>
        <dbReference type="EMBL" id="BAL94309.1"/>
    </source>
</evidence>
<feature type="chain" id="PRO_5003627995" description="BACON domain-containing protein" evidence="1">
    <location>
        <begin position="19"/>
        <end position="852"/>
    </location>
</feature>
<keyword evidence="1" id="KW-0732">Signal</keyword>
<evidence type="ECO:0000259" key="2">
    <source>
        <dbReference type="Pfam" id="PF19190"/>
    </source>
</evidence>
<evidence type="ECO:0000313" key="4">
    <source>
        <dbReference type="Proteomes" id="UP000007883"/>
    </source>
</evidence>
<dbReference type="InterPro" id="IPR013783">
    <property type="entry name" value="Ig-like_fold"/>
</dbReference>
<dbReference type="HOGENOM" id="CLU_392187_0_0_4"/>
<dbReference type="KEGG" id="rge:RGE_09680"/>
<protein>
    <recommendedName>
        <fullName evidence="2">BACON domain-containing protein</fullName>
    </recommendedName>
</protein>
<dbReference type="SUPFAM" id="SSF50969">
    <property type="entry name" value="YVTN repeat-like/Quinoprotein amine dehydrogenase"/>
    <property type="match status" value="1"/>
</dbReference>
<dbReference type="EMBL" id="AP012320">
    <property type="protein sequence ID" value="BAL94309.1"/>
    <property type="molecule type" value="Genomic_DNA"/>
</dbReference>
<dbReference type="Gene3D" id="2.60.40.10">
    <property type="entry name" value="Immunoglobulins"/>
    <property type="match status" value="2"/>
</dbReference>
<dbReference type="STRING" id="983917.RGE_09680"/>
<evidence type="ECO:0000256" key="1">
    <source>
        <dbReference type="SAM" id="SignalP"/>
    </source>
</evidence>
<dbReference type="Pfam" id="PF19190">
    <property type="entry name" value="BACON_2"/>
    <property type="match status" value="2"/>
</dbReference>
<dbReference type="Proteomes" id="UP000007883">
    <property type="component" value="Chromosome"/>
</dbReference>
<dbReference type="InterPro" id="IPR011044">
    <property type="entry name" value="Quino_amine_DH_bsu"/>
</dbReference>
<dbReference type="PATRIC" id="fig|983917.3.peg.948"/>
<name>I0HMS2_RUBGI</name>
<gene>
    <name evidence="3" type="ordered locus">RGE_09680</name>
</gene>
<feature type="signal peptide" evidence="1">
    <location>
        <begin position="1"/>
        <end position="18"/>
    </location>
</feature>
<feature type="domain" description="BACON" evidence="2">
    <location>
        <begin position="467"/>
        <end position="511"/>
    </location>
</feature>
<dbReference type="eggNOG" id="COG3391">
    <property type="taxonomic scope" value="Bacteria"/>
</dbReference>
<dbReference type="AlphaFoldDB" id="I0HMS2"/>
<reference evidence="3 4" key="1">
    <citation type="journal article" date="2012" name="J. Bacteriol.">
        <title>Complete genome sequence of phototrophic betaproteobacterium Rubrivivax gelatinosus IL144.</title>
        <authorList>
            <person name="Nagashima S."/>
            <person name="Kamimura A."/>
            <person name="Shimizu T."/>
            <person name="Nakamura-isaki S."/>
            <person name="Aono E."/>
            <person name="Sakamoto K."/>
            <person name="Ichikawa N."/>
            <person name="Nakazawa H."/>
            <person name="Sekine M."/>
            <person name="Yamazaki S."/>
            <person name="Fujita N."/>
            <person name="Shimada K."/>
            <person name="Hanada S."/>
            <person name="Nagashima K.V.P."/>
        </authorList>
    </citation>
    <scope>NUCLEOTIDE SEQUENCE [LARGE SCALE GENOMIC DNA]</scope>
    <source>
        <strain evidence="4">NBRC 100245 / IL144</strain>
    </source>
</reference>
<dbReference type="Gene3D" id="2.130.10.10">
    <property type="entry name" value="YVTN repeat-like/Quinoprotein amine dehydrogenase"/>
    <property type="match status" value="2"/>
</dbReference>
<dbReference type="PROSITE" id="PS51257">
    <property type="entry name" value="PROKAR_LIPOPROTEIN"/>
    <property type="match status" value="1"/>
</dbReference>
<accession>I0HMS2</accession>
<organism evidence="3 4">
    <name type="scientific">Rubrivivax gelatinosus (strain NBRC 100245 / IL144)</name>
    <dbReference type="NCBI Taxonomy" id="983917"/>
    <lineage>
        <taxon>Bacteria</taxon>
        <taxon>Pseudomonadati</taxon>
        <taxon>Pseudomonadota</taxon>
        <taxon>Betaproteobacteria</taxon>
        <taxon>Burkholderiales</taxon>
        <taxon>Sphaerotilaceae</taxon>
        <taxon>Rubrivivax</taxon>
    </lineage>
</organism>
<proteinExistence type="predicted"/>
<dbReference type="InterPro" id="IPR015943">
    <property type="entry name" value="WD40/YVTN_repeat-like_dom_sf"/>
</dbReference>
<dbReference type="InterPro" id="IPR024361">
    <property type="entry name" value="BACON"/>
</dbReference>
<feature type="domain" description="BACON" evidence="2">
    <location>
        <begin position="153"/>
        <end position="230"/>
    </location>
</feature>
<sequence length="852" mass="86813">MVSMGVRRWARGAALCLAAGLAACGGGGGGSTPEVSFSPSTVSANVQSGSSATLTVRAKARDPEKFRRLGYVYLVDPDQVLLNSLELAAVDQNTISATLHTSPSLTAGRHQGRIQVQLCEDPGCQVQLPGSPYELDYDLNVSEMPLSASPIGPTALTVHRGGSLPDAIAVQVKGPTQVWTATASESWLEVTPLSGTGPGVLAVGVPASALAEGHYSAEVIVRTSDGQTASVPVTLDVLPTQFVLTSGVPGFAAVNGAPIAAQPLGFALDNDVATPWSASTSAAWLLATPTSGMTPATVSLQPDPSRSRLASGNYQADLVLSSVGVPNKTVTTQLALTRPTLSAASPTVTLGGPKGRDLDTPQTLALGLNTEGNTWPFTLSTLPAWLSSSTASGRVGGSGSLLSLQAVAAAATPGSSSATVTVSAVVNGDTVTLPLTVNLNADQRRLLPSAWGVGLASTPAGSVLRRTLTLRDNFGGALAWTASSDASWLAVTASGNTAGASTLTLSADPATLPDATLAVATVTVSTSTGGVAPAKIRVGLWKSATGPAAVTTLGSTYTELVADRIRPYVYAHNGGATIDVYNAYTAQKIATVRRVGSALGRMTVSPDGSRLYALDTAERSLAVVDLDTLARSDTWPLENAVNGYMPLVAARPNGVEVVFVGDGTAYSGGRSLGRGYVTEMIGFATTPDAQRVYGVGTRYDVDYSSMAKGVLFSGPPSGLDTRSGGNPIDVAVSPDGSRVYAASGGGVSGSGYRCAVVDGNDGSFIGALPGGDAYPNNVEVTSDGRSLCGIAGAYSGHDFWVYTPRGELLQSYKFSGYSNSLLNRQLVVTPDGVLVVALSNDPMIAFVTIGAP</sequence>
<keyword evidence="4" id="KW-1185">Reference proteome</keyword>